<organism evidence="2 3">
    <name type="scientific">Sporothrix stenoceras</name>
    <dbReference type="NCBI Taxonomy" id="5173"/>
    <lineage>
        <taxon>Eukaryota</taxon>
        <taxon>Fungi</taxon>
        <taxon>Dikarya</taxon>
        <taxon>Ascomycota</taxon>
        <taxon>Pezizomycotina</taxon>
        <taxon>Sordariomycetes</taxon>
        <taxon>Sordariomycetidae</taxon>
        <taxon>Ophiostomatales</taxon>
        <taxon>Ophiostomataceae</taxon>
        <taxon>Sporothrix</taxon>
    </lineage>
</organism>
<dbReference type="EMBL" id="JAWCUI010000102">
    <property type="protein sequence ID" value="KAL1888033.1"/>
    <property type="molecule type" value="Genomic_DNA"/>
</dbReference>
<name>A0ABR3YIM4_9PEZI</name>
<evidence type="ECO:0000256" key="1">
    <source>
        <dbReference type="SAM" id="MobiDB-lite"/>
    </source>
</evidence>
<feature type="region of interest" description="Disordered" evidence="1">
    <location>
        <begin position="1"/>
        <end position="70"/>
    </location>
</feature>
<feature type="compositionally biased region" description="Basic and acidic residues" evidence="1">
    <location>
        <begin position="29"/>
        <end position="41"/>
    </location>
</feature>
<proteinExistence type="predicted"/>
<protein>
    <submittedName>
        <fullName evidence="2">Uncharacterized protein</fullName>
    </submittedName>
</protein>
<keyword evidence="3" id="KW-1185">Reference proteome</keyword>
<dbReference type="Proteomes" id="UP001583186">
    <property type="component" value="Unassembled WGS sequence"/>
</dbReference>
<feature type="compositionally biased region" description="Basic and acidic residues" evidence="1">
    <location>
        <begin position="61"/>
        <end position="70"/>
    </location>
</feature>
<accession>A0ABR3YIM4</accession>
<evidence type="ECO:0000313" key="3">
    <source>
        <dbReference type="Proteomes" id="UP001583186"/>
    </source>
</evidence>
<reference evidence="2 3" key="1">
    <citation type="journal article" date="2024" name="IMA Fungus">
        <title>IMA Genome - F19 : A genome assembly and annotation guide to empower mycologists, including annotated draft genome sequences of Ceratocystis pirilliformis, Diaporthe australafricana, Fusarium ophioides, Paecilomyces lecythidis, and Sporothrix stenoceras.</title>
        <authorList>
            <person name="Aylward J."/>
            <person name="Wilson A.M."/>
            <person name="Visagie C.M."/>
            <person name="Spraker J."/>
            <person name="Barnes I."/>
            <person name="Buitendag C."/>
            <person name="Ceriani C."/>
            <person name="Del Mar Angel L."/>
            <person name="du Plessis D."/>
            <person name="Fuchs T."/>
            <person name="Gasser K."/>
            <person name="Kramer D."/>
            <person name="Li W."/>
            <person name="Munsamy K."/>
            <person name="Piso A."/>
            <person name="Price J.L."/>
            <person name="Sonnekus B."/>
            <person name="Thomas C."/>
            <person name="van der Nest A."/>
            <person name="van Dijk A."/>
            <person name="van Heerden A."/>
            <person name="van Vuuren N."/>
            <person name="Yilmaz N."/>
            <person name="Duong T.A."/>
            <person name="van der Merwe N.A."/>
            <person name="Wingfield M.J."/>
            <person name="Wingfield B.D."/>
        </authorList>
    </citation>
    <scope>NUCLEOTIDE SEQUENCE [LARGE SCALE GENOMIC DNA]</scope>
    <source>
        <strain evidence="2 3">CMW 5346</strain>
    </source>
</reference>
<comment type="caution">
    <text evidence="2">The sequence shown here is derived from an EMBL/GenBank/DDBJ whole genome shotgun (WGS) entry which is preliminary data.</text>
</comment>
<evidence type="ECO:0000313" key="2">
    <source>
        <dbReference type="EMBL" id="KAL1888033.1"/>
    </source>
</evidence>
<sequence length="70" mass="7384">MPEGRESPSPERQSGKQMHDATGTGAAKSKGEAKQDLKEQSGPKGTEGLTSNPKGVLDDEVEKKFAKSAK</sequence>
<gene>
    <name evidence="2" type="ORF">Sste5346_009830</name>
</gene>
<feature type="compositionally biased region" description="Basic and acidic residues" evidence="1">
    <location>
        <begin position="1"/>
        <end position="19"/>
    </location>
</feature>